<comment type="caution">
    <text evidence="13">The sequence shown here is derived from an EMBL/GenBank/DDBJ whole genome shotgun (WGS) entry which is preliminary data.</text>
</comment>
<dbReference type="NCBIfam" id="TIGR00575">
    <property type="entry name" value="dnlj"/>
    <property type="match status" value="1"/>
</dbReference>
<dbReference type="CDD" id="cd00114">
    <property type="entry name" value="LIGANc"/>
    <property type="match status" value="1"/>
</dbReference>
<evidence type="ECO:0000256" key="1">
    <source>
        <dbReference type="ARBA" id="ARBA00004067"/>
    </source>
</evidence>
<accession>A0ABU5MXX3</accession>
<dbReference type="SMART" id="SM00532">
    <property type="entry name" value="LIGANc"/>
    <property type="match status" value="1"/>
</dbReference>
<comment type="catalytic activity">
    <reaction evidence="10 11">
        <text>NAD(+) + (deoxyribonucleotide)n-3'-hydroxyl + 5'-phospho-(deoxyribonucleotide)m = (deoxyribonucleotide)n+m + AMP + beta-nicotinamide D-nucleotide.</text>
        <dbReference type="EC" id="6.5.1.2"/>
    </reaction>
</comment>
<feature type="binding site" evidence="11">
    <location>
        <position position="138"/>
    </location>
    <ligand>
        <name>NAD(+)</name>
        <dbReference type="ChEBI" id="CHEBI:57540"/>
    </ligand>
</feature>
<evidence type="ECO:0000256" key="10">
    <source>
        <dbReference type="ARBA" id="ARBA00034005"/>
    </source>
</evidence>
<dbReference type="SMART" id="SM00292">
    <property type="entry name" value="BRCT"/>
    <property type="match status" value="1"/>
</dbReference>
<dbReference type="Pfam" id="PF01653">
    <property type="entry name" value="DNA_ligase_aden"/>
    <property type="match status" value="1"/>
</dbReference>
<evidence type="ECO:0000256" key="11">
    <source>
        <dbReference type="HAMAP-Rule" id="MF_01588"/>
    </source>
</evidence>
<keyword evidence="7 11" id="KW-0460">Magnesium</keyword>
<dbReference type="InterPro" id="IPR018239">
    <property type="entry name" value="DNA_ligase_AS"/>
</dbReference>
<dbReference type="EC" id="6.5.1.2" evidence="11"/>
<keyword evidence="5 11" id="KW-0227">DNA damage</keyword>
<dbReference type="InterPro" id="IPR004150">
    <property type="entry name" value="NAD_DNA_ligase_OB"/>
</dbReference>
<gene>
    <name evidence="11 13" type="primary">ligA</name>
    <name evidence="13" type="ORF">P9H32_10275</name>
</gene>
<dbReference type="NCBIfam" id="NF005932">
    <property type="entry name" value="PRK07956.1"/>
    <property type="match status" value="1"/>
</dbReference>
<feature type="binding site" evidence="11">
    <location>
        <position position="432"/>
    </location>
    <ligand>
        <name>Zn(2+)</name>
        <dbReference type="ChEBI" id="CHEBI:29105"/>
    </ligand>
</feature>
<feature type="binding site" evidence="11">
    <location>
        <position position="412"/>
    </location>
    <ligand>
        <name>Zn(2+)</name>
        <dbReference type="ChEBI" id="CHEBI:29105"/>
    </ligand>
</feature>
<dbReference type="PIRSF" id="PIRSF001604">
    <property type="entry name" value="LigA"/>
    <property type="match status" value="1"/>
</dbReference>
<feature type="binding site" evidence="11">
    <location>
        <position position="315"/>
    </location>
    <ligand>
        <name>NAD(+)</name>
        <dbReference type="ChEBI" id="CHEBI:57540"/>
    </ligand>
</feature>
<organism evidence="13 14">
    <name type="scientific">Pontiella agarivorans</name>
    <dbReference type="NCBI Taxonomy" id="3038953"/>
    <lineage>
        <taxon>Bacteria</taxon>
        <taxon>Pseudomonadati</taxon>
        <taxon>Kiritimatiellota</taxon>
        <taxon>Kiritimatiellia</taxon>
        <taxon>Kiritimatiellales</taxon>
        <taxon>Pontiellaceae</taxon>
        <taxon>Pontiella</taxon>
    </lineage>
</organism>
<feature type="binding site" evidence="11">
    <location>
        <position position="291"/>
    </location>
    <ligand>
        <name>NAD(+)</name>
        <dbReference type="ChEBI" id="CHEBI:57540"/>
    </ligand>
</feature>
<dbReference type="Gene3D" id="6.20.10.30">
    <property type="match status" value="1"/>
</dbReference>
<dbReference type="SUPFAM" id="SSF47781">
    <property type="entry name" value="RuvA domain 2-like"/>
    <property type="match status" value="1"/>
</dbReference>
<dbReference type="RefSeq" id="WP_322608802.1">
    <property type="nucleotide sequence ID" value="NZ_JARVCO010000010.1"/>
</dbReference>
<protein>
    <recommendedName>
        <fullName evidence="11">DNA ligase</fullName>
        <ecNumber evidence="11">6.5.1.2</ecNumber>
    </recommendedName>
    <alternativeName>
        <fullName evidence="11">Polydeoxyribonucleotide synthase [NAD(+)]</fullName>
    </alternativeName>
</protein>
<dbReference type="Gene3D" id="2.40.50.140">
    <property type="entry name" value="Nucleic acid-binding proteins"/>
    <property type="match status" value="1"/>
</dbReference>
<dbReference type="SUPFAM" id="SSF50249">
    <property type="entry name" value="Nucleic acid-binding proteins"/>
    <property type="match status" value="1"/>
</dbReference>
<dbReference type="Gene3D" id="3.30.470.30">
    <property type="entry name" value="DNA ligase/mRNA capping enzyme"/>
    <property type="match status" value="1"/>
</dbReference>
<dbReference type="Pfam" id="PF12826">
    <property type="entry name" value="HHH_2"/>
    <property type="match status" value="1"/>
</dbReference>
<evidence type="ECO:0000259" key="12">
    <source>
        <dbReference type="PROSITE" id="PS50172"/>
    </source>
</evidence>
<evidence type="ECO:0000256" key="6">
    <source>
        <dbReference type="ARBA" id="ARBA00022833"/>
    </source>
</evidence>
<keyword evidence="14" id="KW-1185">Reference proteome</keyword>
<sequence length="683" mass="75662">MTDKAEARQRIDELRAEIERHNRLYYIDAAPEITDREYDRLLQSLEKLEAEFPEFGSISSPTQRVGGAPLARFNSVRHAVPMMSLSNTYSKEELAEFDVRIRKLIPEENFGYILEPKIDGVAISLRYENGELVRAVTRGDGTTGDEVTANIRTIKSVPLRLADMMPPPVLEVRGEIYMDTRGFATLNEKRQEAGLEPFANPRNACAGSLKLLDPREVAARPLDAVFYATGELDGIDFETHEHMLQTLKNYGLRITPQYWLKDSIAEIIDLLDDLENMRHEFPFEMDGGVIKVNQRRLYDDLGYTAKSPRWAVAYKYEPEQAETLLRDISIQVGRTGVLTPVAELEPALLAGTTVKRATLHNEDEIRRKDIRIGDRVIIEKAGEIIPAVVKVVTEKRTGEETEFSMPTHCPVCGSEVEKRDGEVAIRCVNLQCPAQVKNWLTHFASRGAMDINGLGESLVEQLVDGGLVKTPAELYSLEKVEILGLERMGEKSADNLIKGIEESKKRPFEKVLFGLGIRHVGKGAALILAREFKTIDALMAADIQSLETIRDIGPIVGKSVVEFFQTPETRTIVEQLRAAGVNFEQAAAGGSKKLEGLTFVLTGSLENMTRDEAGDKIRAHGGKVSSSVSKKTSYLVAGEAAGSKLTKAESLGVTILSEEQLINLLGSDEPADTGEAEQMGFEF</sequence>
<reference evidence="13 14" key="1">
    <citation type="journal article" date="2024" name="Appl. Environ. Microbiol.">
        <title>Pontiella agarivorans sp. nov., a novel marine anaerobic bacterium capable of degrading macroalgal polysaccharides and fixing nitrogen.</title>
        <authorList>
            <person name="Liu N."/>
            <person name="Kivenson V."/>
            <person name="Peng X."/>
            <person name="Cui Z."/>
            <person name="Lankiewicz T.S."/>
            <person name="Gosselin K.M."/>
            <person name="English C.J."/>
            <person name="Blair E.M."/>
            <person name="O'Malley M.A."/>
            <person name="Valentine D.L."/>
        </authorList>
    </citation>
    <scope>NUCLEOTIDE SEQUENCE [LARGE SCALE GENOMIC DNA]</scope>
    <source>
        <strain evidence="13 14">NLcol2</strain>
    </source>
</reference>
<evidence type="ECO:0000256" key="3">
    <source>
        <dbReference type="ARBA" id="ARBA00022705"/>
    </source>
</evidence>
<evidence type="ECO:0000256" key="7">
    <source>
        <dbReference type="ARBA" id="ARBA00022842"/>
    </source>
</evidence>
<feature type="binding site" evidence="11">
    <location>
        <begin position="35"/>
        <end position="39"/>
    </location>
    <ligand>
        <name>NAD(+)</name>
        <dbReference type="ChEBI" id="CHEBI:57540"/>
    </ligand>
</feature>
<keyword evidence="4 11" id="KW-0479">Metal-binding</keyword>
<name>A0ABU5MXX3_9BACT</name>
<proteinExistence type="inferred from homology"/>
<dbReference type="GO" id="GO:0003911">
    <property type="term" value="F:DNA ligase (NAD+) activity"/>
    <property type="evidence" value="ECO:0007669"/>
    <property type="project" value="UniProtKB-EC"/>
</dbReference>
<dbReference type="SUPFAM" id="SSF52113">
    <property type="entry name" value="BRCT domain"/>
    <property type="match status" value="1"/>
</dbReference>
<dbReference type="Gene3D" id="1.10.287.610">
    <property type="entry name" value="Helix hairpin bin"/>
    <property type="match status" value="1"/>
</dbReference>
<dbReference type="InterPro" id="IPR012340">
    <property type="entry name" value="NA-bd_OB-fold"/>
</dbReference>
<dbReference type="PANTHER" id="PTHR23389">
    <property type="entry name" value="CHROMOSOME TRANSMISSION FIDELITY FACTOR 18"/>
    <property type="match status" value="1"/>
</dbReference>
<dbReference type="CDD" id="cd17748">
    <property type="entry name" value="BRCT_DNA_ligase_like"/>
    <property type="match status" value="1"/>
</dbReference>
<dbReference type="InterPro" id="IPR013840">
    <property type="entry name" value="DNAligase_N"/>
</dbReference>
<dbReference type="PANTHER" id="PTHR23389:SF9">
    <property type="entry name" value="DNA LIGASE"/>
    <property type="match status" value="1"/>
</dbReference>
<dbReference type="InterPro" id="IPR010994">
    <property type="entry name" value="RuvA_2-like"/>
</dbReference>
<evidence type="ECO:0000256" key="4">
    <source>
        <dbReference type="ARBA" id="ARBA00022723"/>
    </source>
</evidence>
<evidence type="ECO:0000256" key="9">
    <source>
        <dbReference type="ARBA" id="ARBA00023204"/>
    </source>
</evidence>
<keyword evidence="3 11" id="KW-0235">DNA replication</keyword>
<feature type="domain" description="BRCT" evidence="12">
    <location>
        <begin position="589"/>
        <end position="665"/>
    </location>
</feature>
<dbReference type="Gene3D" id="3.40.50.10190">
    <property type="entry name" value="BRCT domain"/>
    <property type="match status" value="1"/>
</dbReference>
<dbReference type="EMBL" id="JARVCO010000010">
    <property type="protein sequence ID" value="MDZ8119010.1"/>
    <property type="molecule type" value="Genomic_DNA"/>
</dbReference>
<feature type="binding site" evidence="11">
    <location>
        <position position="409"/>
    </location>
    <ligand>
        <name>Zn(2+)</name>
        <dbReference type="ChEBI" id="CHEBI:29105"/>
    </ligand>
</feature>
<dbReference type="InterPro" id="IPR001357">
    <property type="entry name" value="BRCT_dom"/>
</dbReference>
<dbReference type="InterPro" id="IPR004149">
    <property type="entry name" value="Znf_DNAligase_C4"/>
</dbReference>
<comment type="similarity">
    <text evidence="11">Belongs to the NAD-dependent DNA ligase family. LigA subfamily.</text>
</comment>
<comment type="cofactor">
    <cofactor evidence="11">
        <name>Mg(2+)</name>
        <dbReference type="ChEBI" id="CHEBI:18420"/>
    </cofactor>
    <cofactor evidence="11">
        <name>Mn(2+)</name>
        <dbReference type="ChEBI" id="CHEBI:29035"/>
    </cofactor>
</comment>
<dbReference type="InterPro" id="IPR013839">
    <property type="entry name" value="DNAligase_adenylation"/>
</dbReference>
<keyword evidence="8 11" id="KW-0520">NAD</keyword>
<dbReference type="InterPro" id="IPR041663">
    <property type="entry name" value="DisA/LigA_HHH"/>
</dbReference>
<dbReference type="PROSITE" id="PS50172">
    <property type="entry name" value="BRCT"/>
    <property type="match status" value="1"/>
</dbReference>
<dbReference type="InterPro" id="IPR036420">
    <property type="entry name" value="BRCT_dom_sf"/>
</dbReference>
<comment type="function">
    <text evidence="1 11">DNA ligase that catalyzes the formation of phosphodiester linkages between 5'-phosphoryl and 3'-hydroxyl groups in double-stranded DNA using NAD as a coenzyme and as the energy source for the reaction. It is essential for DNA replication and repair of damaged DNA.</text>
</comment>
<evidence type="ECO:0000256" key="2">
    <source>
        <dbReference type="ARBA" id="ARBA00022598"/>
    </source>
</evidence>
<dbReference type="Proteomes" id="UP001290861">
    <property type="component" value="Unassembled WGS sequence"/>
</dbReference>
<keyword evidence="11" id="KW-0464">Manganese</keyword>
<evidence type="ECO:0000313" key="14">
    <source>
        <dbReference type="Proteomes" id="UP001290861"/>
    </source>
</evidence>
<dbReference type="Gene3D" id="1.10.150.20">
    <property type="entry name" value="5' to 3' exonuclease, C-terminal subdomain"/>
    <property type="match status" value="2"/>
</dbReference>
<evidence type="ECO:0000256" key="8">
    <source>
        <dbReference type="ARBA" id="ARBA00023027"/>
    </source>
</evidence>
<evidence type="ECO:0000313" key="13">
    <source>
        <dbReference type="EMBL" id="MDZ8119010.1"/>
    </source>
</evidence>
<dbReference type="InterPro" id="IPR001679">
    <property type="entry name" value="DNA_ligase"/>
</dbReference>
<dbReference type="Pfam" id="PF00533">
    <property type="entry name" value="BRCT"/>
    <property type="match status" value="1"/>
</dbReference>
<feature type="active site" description="N6-AMP-lysine intermediate" evidence="11">
    <location>
        <position position="117"/>
    </location>
</feature>
<dbReference type="Pfam" id="PF03119">
    <property type="entry name" value="DNA_ligase_ZBD"/>
    <property type="match status" value="1"/>
</dbReference>
<evidence type="ECO:0000256" key="5">
    <source>
        <dbReference type="ARBA" id="ARBA00022763"/>
    </source>
</evidence>
<dbReference type="Pfam" id="PF03120">
    <property type="entry name" value="OB_DNA_ligase"/>
    <property type="match status" value="1"/>
</dbReference>
<dbReference type="PROSITE" id="PS01055">
    <property type="entry name" value="DNA_LIGASE_N1"/>
    <property type="match status" value="1"/>
</dbReference>
<feature type="binding site" evidence="11">
    <location>
        <position position="427"/>
    </location>
    <ligand>
        <name>Zn(2+)</name>
        <dbReference type="ChEBI" id="CHEBI:29105"/>
    </ligand>
</feature>
<feature type="binding site" evidence="11">
    <location>
        <position position="115"/>
    </location>
    <ligand>
        <name>NAD(+)</name>
        <dbReference type="ChEBI" id="CHEBI:57540"/>
    </ligand>
</feature>
<keyword evidence="2 11" id="KW-0436">Ligase</keyword>
<keyword evidence="9 11" id="KW-0234">DNA repair</keyword>
<feature type="binding site" evidence="11">
    <location>
        <begin position="84"/>
        <end position="85"/>
    </location>
    <ligand>
        <name>NAD(+)</name>
        <dbReference type="ChEBI" id="CHEBI:57540"/>
    </ligand>
</feature>
<dbReference type="HAMAP" id="MF_01588">
    <property type="entry name" value="DNA_ligase_A"/>
    <property type="match status" value="1"/>
</dbReference>
<dbReference type="Pfam" id="PF14520">
    <property type="entry name" value="HHH_5"/>
    <property type="match status" value="1"/>
</dbReference>
<feature type="binding site" evidence="11">
    <location>
        <position position="175"/>
    </location>
    <ligand>
        <name>NAD(+)</name>
        <dbReference type="ChEBI" id="CHEBI:57540"/>
    </ligand>
</feature>
<dbReference type="SUPFAM" id="SSF56091">
    <property type="entry name" value="DNA ligase/mRNA capping enzyme, catalytic domain"/>
    <property type="match status" value="1"/>
</dbReference>
<keyword evidence="6 11" id="KW-0862">Zinc</keyword>